<sequence length="414" mass="46422">MERIRIVSKNLVFAASHKPTHTSRVELTPWDLRTLLGYYFQKGLLFQKPNLSHEKQRESTLIHHLKTSLSRTLDFFPSYAGRFAITDHGDNSISYFIDCKNAGVDFFHAIAEGVSVADIVESIYIPEIVHSLFTSNGVRNFEGTSRPFLAVQVTKLKDGIGFHFLSKPPVLQSYNMDYPIRIPTLIKKEQLCNSLVPPTLRLRVFHFSRENIAKLKAKANSEIGTNGVSSLQALLAHLWRSAARNQSRHPDERVNFTLPIDVRSRLQPPLPLEYFGNAGQLGTVTIKKRELLEQGLGHVAWQIKKMIAMHTEEKIRNYLESWKRKPHLGGDTLSSSLVMGSSPRFDVYGNDFGWGKPIAVRSGPASMRDGRMTVFTGFEEGSVDIEACLSPETLAAMGNDAEFMDAVTASSFIS</sequence>
<comment type="caution">
    <text evidence="1">The sequence shown here is derived from an EMBL/GenBank/DDBJ whole genome shotgun (WGS) entry which is preliminary data.</text>
</comment>
<protein>
    <submittedName>
        <fullName evidence="1">HXXXD-type acyl-transferase family protein</fullName>
    </submittedName>
</protein>
<evidence type="ECO:0000313" key="2">
    <source>
        <dbReference type="Proteomes" id="UP001164539"/>
    </source>
</evidence>
<organism evidence="1 2">
    <name type="scientific">Melia azedarach</name>
    <name type="common">Chinaberry tree</name>
    <dbReference type="NCBI Taxonomy" id="155640"/>
    <lineage>
        <taxon>Eukaryota</taxon>
        <taxon>Viridiplantae</taxon>
        <taxon>Streptophyta</taxon>
        <taxon>Embryophyta</taxon>
        <taxon>Tracheophyta</taxon>
        <taxon>Spermatophyta</taxon>
        <taxon>Magnoliopsida</taxon>
        <taxon>eudicotyledons</taxon>
        <taxon>Gunneridae</taxon>
        <taxon>Pentapetalae</taxon>
        <taxon>rosids</taxon>
        <taxon>malvids</taxon>
        <taxon>Sapindales</taxon>
        <taxon>Meliaceae</taxon>
        <taxon>Melia</taxon>
    </lineage>
</organism>
<evidence type="ECO:0000313" key="1">
    <source>
        <dbReference type="EMBL" id="KAJ4714842.1"/>
    </source>
</evidence>
<dbReference type="Proteomes" id="UP001164539">
    <property type="component" value="Chromosome 7"/>
</dbReference>
<proteinExistence type="predicted"/>
<accession>A0ACC1XVA1</accession>
<name>A0ACC1XVA1_MELAZ</name>
<dbReference type="EMBL" id="CM051400">
    <property type="protein sequence ID" value="KAJ4714842.1"/>
    <property type="molecule type" value="Genomic_DNA"/>
</dbReference>
<gene>
    <name evidence="1" type="ORF">OWV82_013267</name>
</gene>
<reference evidence="1 2" key="1">
    <citation type="journal article" date="2023" name="Science">
        <title>Complex scaffold remodeling in plant triterpene biosynthesis.</title>
        <authorList>
            <person name="De La Pena R."/>
            <person name="Hodgson H."/>
            <person name="Liu J.C."/>
            <person name="Stephenson M.J."/>
            <person name="Martin A.C."/>
            <person name="Owen C."/>
            <person name="Harkess A."/>
            <person name="Leebens-Mack J."/>
            <person name="Jimenez L.E."/>
            <person name="Osbourn A."/>
            <person name="Sattely E.S."/>
        </authorList>
    </citation>
    <scope>NUCLEOTIDE SEQUENCE [LARGE SCALE GENOMIC DNA]</scope>
    <source>
        <strain evidence="2">cv. JPN11</strain>
        <tissue evidence="1">Leaf</tissue>
    </source>
</reference>
<keyword evidence="2" id="KW-1185">Reference proteome</keyword>